<protein>
    <submittedName>
        <fullName evidence="1">Uncharacterized protein</fullName>
    </submittedName>
</protein>
<sequence>MSSRTLLTASKVEDMYQLQRRRDLYDGLRTIDRWKPMEHKGDLWNSFRISRTSSDKGLPILTILSVVLSIPFEVKPVRAHLGPKEMLLASQAPLRLVWCCTTPVFHHILAARLIAFLAKPGGFPEFAPHEQIISAGERRLLRGFRICIRASAPPELGSASIGGLEL</sequence>
<evidence type="ECO:0000313" key="2">
    <source>
        <dbReference type="Proteomes" id="UP000030671"/>
    </source>
</evidence>
<dbReference type="RefSeq" id="XP_009547048.1">
    <property type="nucleotide sequence ID" value="XM_009548753.1"/>
</dbReference>
<dbReference type="InParanoid" id="W4K4L5"/>
<evidence type="ECO:0000313" key="1">
    <source>
        <dbReference type="EMBL" id="ETW80275.1"/>
    </source>
</evidence>
<dbReference type="Proteomes" id="UP000030671">
    <property type="component" value="Unassembled WGS sequence"/>
</dbReference>
<keyword evidence="2" id="KW-1185">Reference proteome</keyword>
<name>W4K4L5_HETIT</name>
<organism evidence="1 2">
    <name type="scientific">Heterobasidion irregulare (strain TC 32-1)</name>
    <dbReference type="NCBI Taxonomy" id="747525"/>
    <lineage>
        <taxon>Eukaryota</taxon>
        <taxon>Fungi</taxon>
        <taxon>Dikarya</taxon>
        <taxon>Basidiomycota</taxon>
        <taxon>Agaricomycotina</taxon>
        <taxon>Agaricomycetes</taxon>
        <taxon>Russulales</taxon>
        <taxon>Bondarzewiaceae</taxon>
        <taxon>Heterobasidion</taxon>
        <taxon>Heterobasidion annosum species complex</taxon>
    </lineage>
</organism>
<dbReference type="AlphaFoldDB" id="W4K4L5"/>
<proteinExistence type="predicted"/>
<gene>
    <name evidence="1" type="ORF">HETIRDRAFT_105214</name>
</gene>
<dbReference type="EMBL" id="KI925459">
    <property type="protein sequence ID" value="ETW80275.1"/>
    <property type="molecule type" value="Genomic_DNA"/>
</dbReference>
<accession>W4K4L5</accession>
<dbReference type="GeneID" id="20666050"/>
<reference evidence="1 2" key="1">
    <citation type="journal article" date="2012" name="New Phytol.">
        <title>Insight into trade-off between wood decay and parasitism from the genome of a fungal forest pathogen.</title>
        <authorList>
            <person name="Olson A."/>
            <person name="Aerts A."/>
            <person name="Asiegbu F."/>
            <person name="Belbahri L."/>
            <person name="Bouzid O."/>
            <person name="Broberg A."/>
            <person name="Canback B."/>
            <person name="Coutinho P.M."/>
            <person name="Cullen D."/>
            <person name="Dalman K."/>
            <person name="Deflorio G."/>
            <person name="van Diepen L.T."/>
            <person name="Dunand C."/>
            <person name="Duplessis S."/>
            <person name="Durling M."/>
            <person name="Gonthier P."/>
            <person name="Grimwood J."/>
            <person name="Fossdal C.G."/>
            <person name="Hansson D."/>
            <person name="Henrissat B."/>
            <person name="Hietala A."/>
            <person name="Himmelstrand K."/>
            <person name="Hoffmeister D."/>
            <person name="Hogberg N."/>
            <person name="James T.Y."/>
            <person name="Karlsson M."/>
            <person name="Kohler A."/>
            <person name="Kues U."/>
            <person name="Lee Y.H."/>
            <person name="Lin Y.C."/>
            <person name="Lind M."/>
            <person name="Lindquist E."/>
            <person name="Lombard V."/>
            <person name="Lucas S."/>
            <person name="Lunden K."/>
            <person name="Morin E."/>
            <person name="Murat C."/>
            <person name="Park J."/>
            <person name="Raffaello T."/>
            <person name="Rouze P."/>
            <person name="Salamov A."/>
            <person name="Schmutz J."/>
            <person name="Solheim H."/>
            <person name="Stahlberg J."/>
            <person name="Velez H."/>
            <person name="de Vries R.P."/>
            <person name="Wiebenga A."/>
            <person name="Woodward S."/>
            <person name="Yakovlev I."/>
            <person name="Garbelotto M."/>
            <person name="Martin F."/>
            <person name="Grigoriev I.V."/>
            <person name="Stenlid J."/>
        </authorList>
    </citation>
    <scope>NUCLEOTIDE SEQUENCE [LARGE SCALE GENOMIC DNA]</scope>
    <source>
        <strain evidence="1 2">TC 32-1</strain>
    </source>
</reference>
<dbReference type="HOGENOM" id="CLU_1602943_0_0_1"/>
<dbReference type="KEGG" id="hir:HETIRDRAFT_105214"/>